<dbReference type="PANTHER" id="PTHR21227">
    <property type="entry name" value="TRNA-SPLICING ENDONUCLEASE SUBUNIT SEN2"/>
    <property type="match status" value="1"/>
</dbReference>
<dbReference type="GO" id="GO:0000214">
    <property type="term" value="C:tRNA-intron endonuclease complex"/>
    <property type="evidence" value="ECO:0007669"/>
    <property type="project" value="UniProtKB-UniRule"/>
</dbReference>
<feature type="active site" evidence="5">
    <location>
        <position position="355"/>
    </location>
</feature>
<dbReference type="InterPro" id="IPR006676">
    <property type="entry name" value="tRNA_splic"/>
</dbReference>
<dbReference type="SUPFAM" id="SSF53032">
    <property type="entry name" value="tRNA-intron endonuclease catalytic domain-like"/>
    <property type="match status" value="1"/>
</dbReference>
<dbReference type="CDD" id="cd22363">
    <property type="entry name" value="tRNA-intron_lyase_C"/>
    <property type="match status" value="1"/>
</dbReference>
<evidence type="ECO:0000256" key="5">
    <source>
        <dbReference type="PIRSR" id="PIRSR011789-1"/>
    </source>
</evidence>
<dbReference type="PIRSF" id="PIRSF011789">
    <property type="entry name" value="tRNA_splic_SEN2"/>
    <property type="match status" value="1"/>
</dbReference>
<dbReference type="GO" id="GO:0000213">
    <property type="term" value="F:tRNA-intron lyase activity"/>
    <property type="evidence" value="ECO:0007669"/>
    <property type="project" value="UniProtKB-UniRule"/>
</dbReference>
<dbReference type="GO" id="GO:0005737">
    <property type="term" value="C:cytoplasm"/>
    <property type="evidence" value="ECO:0007669"/>
    <property type="project" value="TreeGrafter"/>
</dbReference>
<evidence type="ECO:0000259" key="7">
    <source>
        <dbReference type="Pfam" id="PF01974"/>
    </source>
</evidence>
<feature type="compositionally biased region" description="Low complexity" evidence="6">
    <location>
        <begin position="200"/>
        <end position="215"/>
    </location>
</feature>
<comment type="function">
    <text evidence="4">Constitutes one of the two catalytic subunit of the tRNA-splicing endonuclease complex, a complex responsible for identification and cleavage of the splice sites in pre-tRNA. It cleaves pre-tRNA at the 5'- and 3'-splice sites to release the intron. The products are an intron and two tRNA half-molecules bearing 2',3'-cyclic phosphate and 5'-OH termini. There are no conserved sequences at the splice sites, but the intron is invariably located at the same site in the gene, placing the splice sites an invariant distance from the constant structural features of the tRNA body.</text>
</comment>
<protein>
    <recommendedName>
        <fullName evidence="4">tRNA-splicing endonuclease subunit Sen2</fullName>
        <ecNumber evidence="4">4.6.1.16</ecNumber>
    </recommendedName>
</protein>
<keyword evidence="2 4" id="KW-0819">tRNA processing</keyword>
<evidence type="ECO:0000313" key="8">
    <source>
        <dbReference type="EMBL" id="TRM65204.1"/>
    </source>
</evidence>
<dbReference type="GO" id="GO:0003676">
    <property type="term" value="F:nucleic acid binding"/>
    <property type="evidence" value="ECO:0007669"/>
    <property type="project" value="InterPro"/>
</dbReference>
<dbReference type="InterPro" id="IPR036167">
    <property type="entry name" value="tRNA_intron_Endo_cat-like_sf"/>
</dbReference>
<dbReference type="Gene3D" id="3.40.1350.10">
    <property type="match status" value="1"/>
</dbReference>
<dbReference type="OrthoDB" id="10249562at2759"/>
<evidence type="ECO:0000256" key="6">
    <source>
        <dbReference type="SAM" id="MobiDB-lite"/>
    </source>
</evidence>
<dbReference type="InterPro" id="IPR011856">
    <property type="entry name" value="tRNA_endonuc-like_dom_sf"/>
</dbReference>
<evidence type="ECO:0000256" key="3">
    <source>
        <dbReference type="ARBA" id="ARBA00023239"/>
    </source>
</evidence>
<evidence type="ECO:0000313" key="9">
    <source>
        <dbReference type="Proteomes" id="UP000320762"/>
    </source>
</evidence>
<keyword evidence="9" id="KW-1185">Reference proteome</keyword>
<proteinExistence type="inferred from homology"/>
<feature type="region of interest" description="Disordered" evidence="6">
    <location>
        <begin position="200"/>
        <end position="242"/>
    </location>
</feature>
<dbReference type="NCBIfam" id="TIGR00324">
    <property type="entry name" value="endA"/>
    <property type="match status" value="1"/>
</dbReference>
<reference evidence="8 9" key="1">
    <citation type="journal article" date="2019" name="New Phytol.">
        <title>Comparative genomics reveals unique wood-decay strategies and fruiting body development in the Schizophyllaceae.</title>
        <authorList>
            <person name="Almasi E."/>
            <person name="Sahu N."/>
            <person name="Krizsan K."/>
            <person name="Balint B."/>
            <person name="Kovacs G.M."/>
            <person name="Kiss B."/>
            <person name="Cseklye J."/>
            <person name="Drula E."/>
            <person name="Henrissat B."/>
            <person name="Nagy I."/>
            <person name="Chovatia M."/>
            <person name="Adam C."/>
            <person name="LaButti K."/>
            <person name="Lipzen A."/>
            <person name="Riley R."/>
            <person name="Grigoriev I.V."/>
            <person name="Nagy L.G."/>
        </authorList>
    </citation>
    <scope>NUCLEOTIDE SEQUENCE [LARGE SCALE GENOMIC DNA]</scope>
    <source>
        <strain evidence="8 9">NL-1724</strain>
    </source>
</reference>
<dbReference type="Pfam" id="PF01974">
    <property type="entry name" value="tRNA_int_endo"/>
    <property type="match status" value="1"/>
</dbReference>
<dbReference type="AlphaFoldDB" id="A0A550CK93"/>
<keyword evidence="3 4" id="KW-0456">Lyase</keyword>
<dbReference type="STRING" id="97359.A0A550CK93"/>
<dbReference type="GO" id="GO:0000379">
    <property type="term" value="P:tRNA-type intron splice site recognition and cleavage"/>
    <property type="evidence" value="ECO:0007669"/>
    <property type="project" value="TreeGrafter"/>
</dbReference>
<sequence>MSHIGPSTRGRGGPGKGGARRADNARIYGNPLPLLFVEPDLPPASASLTRRLTHPNGLLRPRGLLHAVGLSIGLRPTDVINPHCEGVLDLATKSVWVTDPRSVLVLWQRGFFGKGHLSRSEPSWLARQVNNRRAAAQGKMTSEELTARRRAERKQFKLDRARAIAAAAAEAEAAFRERGEVVVPALSGPNIPSAATWRPAQVAQAAQVPQSTGDLTTDDAGDAPATTAGDPAPGQSNTFSADEDEPIEDVEHLQLTLAEAFFLAYALDCLTVYDADTVRIFLSHHPCNRHRTHPPDLWLACQNAHVPPSLDLPSPLPDLHPDNPFLINYAVYHHYRSLGWVVRGGIKFCADFLLYKKGPVFTHAEFALAVIPSYEDPDEQTLNPQDGAPYTWTWLSTINRVNAQVMKTLVLVYVTIPSRARLPPGALTGPACLAHYSVREIVVRRFIPARMRDENAR</sequence>
<comment type="similarity">
    <text evidence="1 4">Belongs to the tRNA-intron endonuclease family.</text>
</comment>
<comment type="caution">
    <text evidence="8">The sequence shown here is derived from an EMBL/GenBank/DDBJ whole genome shotgun (WGS) entry which is preliminary data.</text>
</comment>
<dbReference type="InterPro" id="IPR016589">
    <property type="entry name" value="tRNA_splic_SEN2"/>
</dbReference>
<feature type="compositionally biased region" description="Low complexity" evidence="6">
    <location>
        <begin position="222"/>
        <end position="234"/>
    </location>
</feature>
<dbReference type="EMBL" id="VDMD01000005">
    <property type="protein sequence ID" value="TRM65204.1"/>
    <property type="molecule type" value="Genomic_DNA"/>
</dbReference>
<gene>
    <name evidence="8" type="ORF">BD626DRAFT_398682</name>
</gene>
<name>A0A550CK93_9AGAR</name>
<evidence type="ECO:0000256" key="4">
    <source>
        <dbReference type="PIRNR" id="PIRNR011789"/>
    </source>
</evidence>
<feature type="active site" evidence="5">
    <location>
        <position position="407"/>
    </location>
</feature>
<feature type="active site" evidence="5">
    <location>
        <position position="363"/>
    </location>
</feature>
<dbReference type="Proteomes" id="UP000320762">
    <property type="component" value="Unassembled WGS sequence"/>
</dbReference>
<dbReference type="InterPro" id="IPR006677">
    <property type="entry name" value="tRNA_intron_Endonuc_cat-like"/>
</dbReference>
<accession>A0A550CK93</accession>
<feature type="region of interest" description="Disordered" evidence="6">
    <location>
        <begin position="1"/>
        <end position="23"/>
    </location>
</feature>
<dbReference type="EC" id="4.6.1.16" evidence="4"/>
<evidence type="ECO:0000256" key="1">
    <source>
        <dbReference type="ARBA" id="ARBA00008078"/>
    </source>
</evidence>
<organism evidence="8 9">
    <name type="scientific">Schizophyllum amplum</name>
    <dbReference type="NCBI Taxonomy" id="97359"/>
    <lineage>
        <taxon>Eukaryota</taxon>
        <taxon>Fungi</taxon>
        <taxon>Dikarya</taxon>
        <taxon>Basidiomycota</taxon>
        <taxon>Agaricomycotina</taxon>
        <taxon>Agaricomycetes</taxon>
        <taxon>Agaricomycetidae</taxon>
        <taxon>Agaricales</taxon>
        <taxon>Schizophyllaceae</taxon>
        <taxon>Schizophyllum</taxon>
    </lineage>
</organism>
<dbReference type="PANTHER" id="PTHR21227:SF0">
    <property type="entry name" value="TRNA-SPLICING ENDONUCLEASE SUBUNIT SEN2"/>
    <property type="match status" value="1"/>
</dbReference>
<evidence type="ECO:0000256" key="2">
    <source>
        <dbReference type="ARBA" id="ARBA00022694"/>
    </source>
</evidence>
<feature type="domain" description="tRNA intron endonuclease catalytic" evidence="7">
    <location>
        <begin position="325"/>
        <end position="414"/>
    </location>
</feature>